<keyword evidence="1" id="KW-0812">Transmembrane</keyword>
<evidence type="ECO:0000313" key="2">
    <source>
        <dbReference type="EMBL" id="VTS01536.1"/>
    </source>
</evidence>
<dbReference type="EMBL" id="LR593886">
    <property type="protein sequence ID" value="VTS01536.1"/>
    <property type="molecule type" value="Genomic_DNA"/>
</dbReference>
<keyword evidence="3" id="KW-1185">Reference proteome</keyword>
<organism evidence="2 3">
    <name type="scientific">Gemmata massiliana</name>
    <dbReference type="NCBI Taxonomy" id="1210884"/>
    <lineage>
        <taxon>Bacteria</taxon>
        <taxon>Pseudomonadati</taxon>
        <taxon>Planctomycetota</taxon>
        <taxon>Planctomycetia</taxon>
        <taxon>Gemmatales</taxon>
        <taxon>Gemmataceae</taxon>
        <taxon>Gemmata</taxon>
    </lineage>
</organism>
<dbReference type="KEGG" id="gms:SOIL9_78170"/>
<evidence type="ECO:0000313" key="3">
    <source>
        <dbReference type="Proteomes" id="UP000464178"/>
    </source>
</evidence>
<dbReference type="Proteomes" id="UP000464178">
    <property type="component" value="Chromosome"/>
</dbReference>
<feature type="transmembrane region" description="Helical" evidence="1">
    <location>
        <begin position="272"/>
        <end position="305"/>
    </location>
</feature>
<sequence>MPGLSSAAGAGAGAVRAGRAFVELFAEDNRVYRALDRLKGRLQALGGTLLKAGGGLAGLGTATAAAFKPAIDSIGDLGKIGDTADAFGISAEKASRLFGIMAAGGSDIRDATEGVVTFNQRIEDALTGTGEEAKKLFQDLGRGPETFSGGDTADRFYALLDALRQVPDPAKRVQLLLKAVGEDTGKNLIPLLSMSADEVRNLGDAFQTSAADVQSAREATRAQTMAVAQLKKILSDVAVAIAPVVKDIAKAVSEYARPVSDFVRNNREAFALVLKIALGAAAAGAGIAAFGAAFSAIGTGIGVAISLVKGFAVVIGALISPIGLVVAAFAGLGYLFVTQTEAGAEFFAWIKSGFASVADTVKQTWGGLTAALGGGDLMGAAKIAIKGLEVIWAELVHTLTYTWIGFKMTFLDGWRDLGDQLELILVRAMMGVVRIIADTVTKLFPILAGTARQAGLKDLATGLKENAQEAIKWSLAAAYVEKKREEELTKAQQDRLKFRQQEIRAADAERDQAGNELADMVAAAKAVEGLRGAAAALAIGANMPAQAAATQQAAKVAGSSGSFTAFAASQRFGGENLARKQLKATETVAANTAAGAKAVEDLAKGLQLK</sequence>
<gene>
    <name evidence="2" type="ORF">SOIL9_78170</name>
</gene>
<evidence type="ECO:0008006" key="4">
    <source>
        <dbReference type="Google" id="ProtNLM"/>
    </source>
</evidence>
<dbReference type="AlphaFoldDB" id="A0A6P2DLK7"/>
<keyword evidence="1" id="KW-1133">Transmembrane helix</keyword>
<dbReference type="RefSeq" id="WP_162672478.1">
    <property type="nucleotide sequence ID" value="NZ_LR593886.1"/>
</dbReference>
<evidence type="ECO:0000256" key="1">
    <source>
        <dbReference type="SAM" id="Phobius"/>
    </source>
</evidence>
<keyword evidence="1" id="KW-0472">Membrane</keyword>
<reference evidence="2 3" key="1">
    <citation type="submission" date="2019-05" db="EMBL/GenBank/DDBJ databases">
        <authorList>
            <consortium name="Science for Life Laboratories"/>
        </authorList>
    </citation>
    <scope>NUCLEOTIDE SEQUENCE [LARGE SCALE GENOMIC DNA]</scope>
    <source>
        <strain evidence="2">Soil9</strain>
    </source>
</reference>
<feature type="transmembrane region" description="Helical" evidence="1">
    <location>
        <begin position="311"/>
        <end position="337"/>
    </location>
</feature>
<proteinExistence type="predicted"/>
<accession>A0A6P2DLK7</accession>
<protein>
    <recommendedName>
        <fullName evidence="4">Phage tail tape measure protein</fullName>
    </recommendedName>
</protein>
<name>A0A6P2DLK7_9BACT</name>